<dbReference type="Gene3D" id="1.10.510.10">
    <property type="entry name" value="Transferase(Phosphotransferase) domain 1"/>
    <property type="match status" value="1"/>
</dbReference>
<dbReference type="InterPro" id="IPR008271">
    <property type="entry name" value="Ser/Thr_kinase_AS"/>
</dbReference>
<feature type="binding site" evidence="7">
    <location>
        <position position="1086"/>
    </location>
    <ligand>
        <name>ATP</name>
        <dbReference type="ChEBI" id="CHEBI:30616"/>
    </ligand>
</feature>
<proteinExistence type="inferred from homology"/>
<keyword evidence="4 7" id="KW-0547">Nucleotide-binding</keyword>
<dbReference type="Pfam" id="PF00069">
    <property type="entry name" value="Pkinase"/>
    <property type="match status" value="1"/>
</dbReference>
<dbReference type="PROSITE" id="PS00107">
    <property type="entry name" value="PROTEIN_KINASE_ATP"/>
    <property type="match status" value="1"/>
</dbReference>
<dbReference type="GO" id="GO:0004674">
    <property type="term" value="F:protein serine/threonine kinase activity"/>
    <property type="evidence" value="ECO:0007669"/>
    <property type="project" value="UniProtKB-KW"/>
</dbReference>
<accession>A0A9P5P1U6</accession>
<name>A0A9P5P1U6_GYMJU</name>
<dbReference type="PANTHER" id="PTHR48016">
    <property type="entry name" value="MAP KINASE KINASE KINASE SSK2-RELATED-RELATED"/>
    <property type="match status" value="1"/>
</dbReference>
<evidence type="ECO:0000256" key="3">
    <source>
        <dbReference type="ARBA" id="ARBA00022679"/>
    </source>
</evidence>
<evidence type="ECO:0000256" key="2">
    <source>
        <dbReference type="ARBA" id="ARBA00022527"/>
    </source>
</evidence>
<protein>
    <submittedName>
        <fullName evidence="10">Kinase</fullName>
    </submittedName>
</protein>
<dbReference type="InterPro" id="IPR011009">
    <property type="entry name" value="Kinase-like_dom_sf"/>
</dbReference>
<dbReference type="EMBL" id="JADNYJ010000002">
    <property type="protein sequence ID" value="KAF8912962.1"/>
    <property type="molecule type" value="Genomic_DNA"/>
</dbReference>
<feature type="region of interest" description="Disordered" evidence="8">
    <location>
        <begin position="1"/>
        <end position="79"/>
    </location>
</feature>
<keyword evidence="11" id="KW-1185">Reference proteome</keyword>
<evidence type="ECO:0000256" key="8">
    <source>
        <dbReference type="SAM" id="MobiDB-lite"/>
    </source>
</evidence>
<feature type="compositionally biased region" description="Acidic residues" evidence="8">
    <location>
        <begin position="21"/>
        <end position="30"/>
    </location>
</feature>
<dbReference type="InterPro" id="IPR000719">
    <property type="entry name" value="Prot_kinase_dom"/>
</dbReference>
<gene>
    <name evidence="10" type="ORF">CPB84DRAFT_1670860</name>
</gene>
<organism evidence="10 11">
    <name type="scientific">Gymnopilus junonius</name>
    <name type="common">Spectacular rustgill mushroom</name>
    <name type="synonym">Gymnopilus spectabilis subsp. junonius</name>
    <dbReference type="NCBI Taxonomy" id="109634"/>
    <lineage>
        <taxon>Eukaryota</taxon>
        <taxon>Fungi</taxon>
        <taxon>Dikarya</taxon>
        <taxon>Basidiomycota</taxon>
        <taxon>Agaricomycotina</taxon>
        <taxon>Agaricomycetes</taxon>
        <taxon>Agaricomycetidae</taxon>
        <taxon>Agaricales</taxon>
        <taxon>Agaricineae</taxon>
        <taxon>Hymenogastraceae</taxon>
        <taxon>Gymnopilus</taxon>
    </lineage>
</organism>
<dbReference type="PROSITE" id="PS00108">
    <property type="entry name" value="PROTEIN_KINASE_ST"/>
    <property type="match status" value="1"/>
</dbReference>
<dbReference type="InterPro" id="IPR050538">
    <property type="entry name" value="MAP_kinase_kinase_kinase"/>
</dbReference>
<comment type="similarity">
    <text evidence="1">Belongs to the protein kinase superfamily. STE Ser/Thr protein kinase family. MAP kinase kinase kinase subfamily.</text>
</comment>
<dbReference type="InterPro" id="IPR017441">
    <property type="entry name" value="Protein_kinase_ATP_BS"/>
</dbReference>
<dbReference type="Proteomes" id="UP000724874">
    <property type="component" value="Unassembled WGS sequence"/>
</dbReference>
<feature type="compositionally biased region" description="Low complexity" evidence="8">
    <location>
        <begin position="51"/>
        <end position="64"/>
    </location>
</feature>
<comment type="caution">
    <text evidence="10">The sequence shown here is derived from an EMBL/GenBank/DDBJ whole genome shotgun (WGS) entry which is preliminary data.</text>
</comment>
<feature type="compositionally biased region" description="Basic and acidic residues" evidence="8">
    <location>
        <begin position="98"/>
        <end position="108"/>
    </location>
</feature>
<feature type="region of interest" description="Disordered" evidence="8">
    <location>
        <begin position="94"/>
        <end position="131"/>
    </location>
</feature>
<keyword evidence="6 7" id="KW-0067">ATP-binding</keyword>
<feature type="domain" description="Protein kinase" evidence="9">
    <location>
        <begin position="1057"/>
        <end position="1336"/>
    </location>
</feature>
<evidence type="ECO:0000313" key="11">
    <source>
        <dbReference type="Proteomes" id="UP000724874"/>
    </source>
</evidence>
<dbReference type="CDD" id="cd06626">
    <property type="entry name" value="STKc_MEKK4"/>
    <property type="match status" value="1"/>
</dbReference>
<dbReference type="PANTHER" id="PTHR48016:SF32">
    <property type="entry name" value="MITOGEN-ACTIVATED PROTEIN KINASE KINASE KINASE 4"/>
    <property type="match status" value="1"/>
</dbReference>
<dbReference type="OrthoDB" id="1043025at2759"/>
<dbReference type="GO" id="GO:0005524">
    <property type="term" value="F:ATP binding"/>
    <property type="evidence" value="ECO:0007669"/>
    <property type="project" value="UniProtKB-UniRule"/>
</dbReference>
<sequence>MINRKHTQNLYPHPEQHNGEQDDYDDDDENWGTVSTRTYPSPPQVSTPINSSRTTRSSKPRSSSNLQPPHSSNSAAPQYSKLYSQFVRRYRSTGIEADDSRNDPDSHYFQRGLGQLNDAGDNSDEEDSARASFAVAPEQGIDRVSALLLEQEPIEPASQQEKERLEWQALLASVLSGDVLKSEKTRIAVALNSLGDEQTNTHLNFWLGIRAKFHGRSVEEERRKLEERRLRTVDGVIVEILNFRVSNPEPLVTQDRTGAALSEVSNILRRLDVVQSLYPTLKSFYLDKPAVAQSAFQARCDTLNTWYTVVTTLKHHFALLRRWTGSDTLDVNQPFTSNEVPISMVSGSQLAANGHNSEIADGTSFVERLLKEESMQLTFEKGFLVTVHAFLGAARDAQVNLSSLFKEMNLPTFETELVPLISFPTKLAQAGLRLRLDYVQKLKDPDVLIIDQMTEDLKLSIGLACTLKRQYEAILAPDPGGNWNLPQCISEDYDSTILEALIHFFKLLHWQLKSGAKNILFKETDVLEAQWATFNDVSMTTPGGSCLVAEQLCSLTNKLMVRVTNYFDTQVRVPSAMDNTDYALCVTDAYQISHGQSSNQRKMTDQQIISWYSKILESVRLRYRKLQRFARVLTQRFSNSAEYSLDDIPLDEFISVLVASDHFLVYTHSLEEDGIYVIASQSLFDRPELIRKILEEAFQVDEVINEEGGHHDTGHPETRIQNAEDAGYLLVLSPQTHFLWNGRVMVLSVPKVPLDTKDNRVRLVADGPQKRLTLAKQIFLESLESVDDDGEITPGPLNLTCLFETQAHLPSVNRELRKIARATNRLAESIVDSVHQVRSSLRVTSGGQELLANWYLYASEHGQHAHRYMDRASLLKFNRLLIKLAISWVSFICDDCDPTDRRTFKWAVNALEYTLHRTKRNILHLPDEEFEMLRQKVASCMTLLISHFDILGARSISEARREKEKQEELLKMQIADAHVVEDDFPVFSSSGEDISFLDSKARVFWDRVSNAVKEIEESRAITGLKHRTLGKVLNDEIPEDRSLTFLASSSSNISIRWQQGKFIGAGAFGSVYLALNLDSGSLMAVKEIKFQELSGLPNLFSQIKDELSVMEMLHHENVVEYYGIEVHRDKVYIFEEYCQGGSLATLLEHGRIEDEGIMQVYTMQMLEGLAYLHSRGIVHRDVKPDNILLDHMGVIKFVDFGAAKFLAKNQRTMQRTRRPDVGPGALNLGAISNGLTGTPMYMSPEVIKNDNRGRHGAMDIWSLGCVVLECATGRKPWSNLDNEWAIMFHIGVATQHPPLPEPSQLSELGINFIKQCLTIDPTRRPSAKELMNHPWMLDFRNTLLQYEAAERLTTEAPALSADHGYENARAAKQTVMTEFHVIESINNPSQSTSVE</sequence>
<evidence type="ECO:0000313" key="10">
    <source>
        <dbReference type="EMBL" id="KAF8912962.1"/>
    </source>
</evidence>
<evidence type="ECO:0000256" key="7">
    <source>
        <dbReference type="PROSITE-ProRule" id="PRU10141"/>
    </source>
</evidence>
<evidence type="ECO:0000256" key="4">
    <source>
        <dbReference type="ARBA" id="ARBA00022741"/>
    </source>
</evidence>
<evidence type="ECO:0000256" key="1">
    <source>
        <dbReference type="ARBA" id="ARBA00006529"/>
    </source>
</evidence>
<keyword evidence="3" id="KW-0808">Transferase</keyword>
<reference evidence="10" key="1">
    <citation type="submission" date="2020-11" db="EMBL/GenBank/DDBJ databases">
        <authorList>
            <consortium name="DOE Joint Genome Institute"/>
            <person name="Ahrendt S."/>
            <person name="Riley R."/>
            <person name="Andreopoulos W."/>
            <person name="LaButti K."/>
            <person name="Pangilinan J."/>
            <person name="Ruiz-duenas F.J."/>
            <person name="Barrasa J.M."/>
            <person name="Sanchez-Garcia M."/>
            <person name="Camarero S."/>
            <person name="Miyauchi S."/>
            <person name="Serrano A."/>
            <person name="Linde D."/>
            <person name="Babiker R."/>
            <person name="Drula E."/>
            <person name="Ayuso-Fernandez I."/>
            <person name="Pacheco R."/>
            <person name="Padilla G."/>
            <person name="Ferreira P."/>
            <person name="Barriuso J."/>
            <person name="Kellner H."/>
            <person name="Castanera R."/>
            <person name="Alfaro M."/>
            <person name="Ramirez L."/>
            <person name="Pisabarro A.G."/>
            <person name="Kuo A."/>
            <person name="Tritt A."/>
            <person name="Lipzen A."/>
            <person name="He G."/>
            <person name="Yan M."/>
            <person name="Ng V."/>
            <person name="Cullen D."/>
            <person name="Martin F."/>
            <person name="Rosso M.-N."/>
            <person name="Henrissat B."/>
            <person name="Hibbett D."/>
            <person name="Martinez A.T."/>
            <person name="Grigoriev I.V."/>
        </authorList>
    </citation>
    <scope>NUCLEOTIDE SEQUENCE</scope>
    <source>
        <strain evidence="10">AH 44721</strain>
    </source>
</reference>
<keyword evidence="2" id="KW-0723">Serine/threonine-protein kinase</keyword>
<dbReference type="GO" id="GO:0038066">
    <property type="term" value="P:p38MAPK cascade"/>
    <property type="evidence" value="ECO:0007669"/>
    <property type="project" value="TreeGrafter"/>
</dbReference>
<evidence type="ECO:0000259" key="9">
    <source>
        <dbReference type="PROSITE" id="PS50011"/>
    </source>
</evidence>
<feature type="compositionally biased region" description="Polar residues" evidence="8">
    <location>
        <begin position="65"/>
        <end position="79"/>
    </location>
</feature>
<dbReference type="SMART" id="SM00220">
    <property type="entry name" value="S_TKc"/>
    <property type="match status" value="1"/>
</dbReference>
<dbReference type="SUPFAM" id="SSF56112">
    <property type="entry name" value="Protein kinase-like (PK-like)"/>
    <property type="match status" value="1"/>
</dbReference>
<evidence type="ECO:0000256" key="5">
    <source>
        <dbReference type="ARBA" id="ARBA00022777"/>
    </source>
</evidence>
<keyword evidence="5 10" id="KW-0418">Kinase</keyword>
<dbReference type="PROSITE" id="PS50011">
    <property type="entry name" value="PROTEIN_KINASE_DOM"/>
    <property type="match status" value="1"/>
</dbReference>
<evidence type="ECO:0000256" key="6">
    <source>
        <dbReference type="ARBA" id="ARBA00022840"/>
    </source>
</evidence>